<proteinExistence type="inferred from homology"/>
<dbReference type="RefSeq" id="WP_262400884.1">
    <property type="nucleotide sequence ID" value="NZ_JACRTB010000033.1"/>
</dbReference>
<dbReference type="SUPFAM" id="SSF52540">
    <property type="entry name" value="P-loop containing nucleoside triphosphate hydrolases"/>
    <property type="match status" value="1"/>
</dbReference>
<dbReference type="InterPro" id="IPR027417">
    <property type="entry name" value="P-loop_NTPase"/>
</dbReference>
<comment type="similarity">
    <text evidence="1">Belongs to the ABC transporter superfamily.</text>
</comment>
<evidence type="ECO:0000313" key="7">
    <source>
        <dbReference type="Proteomes" id="UP000658131"/>
    </source>
</evidence>
<organism evidence="6 7">
    <name type="scientific">Yanshouia hominis</name>
    <dbReference type="NCBI Taxonomy" id="2763673"/>
    <lineage>
        <taxon>Bacteria</taxon>
        <taxon>Bacillati</taxon>
        <taxon>Bacillota</taxon>
        <taxon>Clostridia</taxon>
        <taxon>Eubacteriales</taxon>
        <taxon>Oscillospiraceae</taxon>
        <taxon>Yanshouia</taxon>
    </lineage>
</organism>
<dbReference type="SMART" id="SM00382">
    <property type="entry name" value="AAA"/>
    <property type="match status" value="1"/>
</dbReference>
<dbReference type="PANTHER" id="PTHR46743">
    <property type="entry name" value="TEICHOIC ACIDS EXPORT ATP-BINDING PROTEIN TAGH"/>
    <property type="match status" value="1"/>
</dbReference>
<evidence type="ECO:0000313" key="6">
    <source>
        <dbReference type="EMBL" id="MBC8577481.1"/>
    </source>
</evidence>
<dbReference type="InterPro" id="IPR003593">
    <property type="entry name" value="AAA+_ATPase"/>
</dbReference>
<dbReference type="Pfam" id="PF00005">
    <property type="entry name" value="ABC_tran"/>
    <property type="match status" value="1"/>
</dbReference>
<evidence type="ECO:0000256" key="2">
    <source>
        <dbReference type="ARBA" id="ARBA00022448"/>
    </source>
</evidence>
<name>A0ABR7NM48_9FIRM</name>
<dbReference type="InterPro" id="IPR003439">
    <property type="entry name" value="ABC_transporter-like_ATP-bd"/>
</dbReference>
<evidence type="ECO:0000256" key="4">
    <source>
        <dbReference type="ARBA" id="ARBA00022840"/>
    </source>
</evidence>
<dbReference type="PROSITE" id="PS00211">
    <property type="entry name" value="ABC_TRANSPORTER_1"/>
    <property type="match status" value="1"/>
</dbReference>
<sequence length="258" mass="28297">MQNDYAVRVEHATVRFNLAKEKVDNLKEYCIRLAKRQLMYQEFLAVQDVSLTVKPGEAWGLIGANGSGKSTLLKLICGILKPYRGSVSVRGSIAPLIELGAGFDGDLTGRENVFLNGALLGYPQKYMEEHFDEIENFAELGQFLDSPIKNYSSGMKARLGFSVATMVRPQILVVDEILAVGDAAFQKKCLARMEEMLAGGTTLLYVSHSDASVRSICTHALWLNRGVCMAQGEVNEVCDAYQDFVKTGKSGRTKQGGV</sequence>
<keyword evidence="2" id="KW-0813">Transport</keyword>
<dbReference type="PROSITE" id="PS50893">
    <property type="entry name" value="ABC_TRANSPORTER_2"/>
    <property type="match status" value="1"/>
</dbReference>
<dbReference type="PANTHER" id="PTHR46743:SF2">
    <property type="entry name" value="TEICHOIC ACIDS EXPORT ATP-BINDING PROTEIN TAGH"/>
    <property type="match status" value="1"/>
</dbReference>
<dbReference type="InterPro" id="IPR050683">
    <property type="entry name" value="Bact_Polysacc_Export_ATP-bd"/>
</dbReference>
<dbReference type="EMBL" id="JACRTB010000033">
    <property type="protein sequence ID" value="MBC8577481.1"/>
    <property type="molecule type" value="Genomic_DNA"/>
</dbReference>
<dbReference type="Proteomes" id="UP000658131">
    <property type="component" value="Unassembled WGS sequence"/>
</dbReference>
<evidence type="ECO:0000256" key="1">
    <source>
        <dbReference type="ARBA" id="ARBA00005417"/>
    </source>
</evidence>
<evidence type="ECO:0000259" key="5">
    <source>
        <dbReference type="PROSITE" id="PS50893"/>
    </source>
</evidence>
<protein>
    <submittedName>
        <fullName evidence="6">ABC transporter ATP-binding protein</fullName>
    </submittedName>
</protein>
<dbReference type="Gene3D" id="3.40.50.300">
    <property type="entry name" value="P-loop containing nucleotide triphosphate hydrolases"/>
    <property type="match status" value="1"/>
</dbReference>
<gene>
    <name evidence="6" type="ORF">H8717_13850</name>
</gene>
<reference evidence="6 7" key="1">
    <citation type="submission" date="2020-08" db="EMBL/GenBank/DDBJ databases">
        <title>Genome public.</title>
        <authorList>
            <person name="Liu C."/>
            <person name="Sun Q."/>
        </authorList>
    </citation>
    <scope>NUCLEOTIDE SEQUENCE [LARGE SCALE GENOMIC DNA]</scope>
    <source>
        <strain evidence="6 7">BX1</strain>
    </source>
</reference>
<keyword evidence="3" id="KW-0547">Nucleotide-binding</keyword>
<dbReference type="InterPro" id="IPR017871">
    <property type="entry name" value="ABC_transporter-like_CS"/>
</dbReference>
<evidence type="ECO:0000256" key="3">
    <source>
        <dbReference type="ARBA" id="ARBA00022741"/>
    </source>
</evidence>
<dbReference type="GO" id="GO:0005524">
    <property type="term" value="F:ATP binding"/>
    <property type="evidence" value="ECO:0007669"/>
    <property type="project" value="UniProtKB-KW"/>
</dbReference>
<accession>A0ABR7NM48</accession>
<keyword evidence="4 6" id="KW-0067">ATP-binding</keyword>
<dbReference type="InterPro" id="IPR015860">
    <property type="entry name" value="ABC_transpr_TagH-like"/>
</dbReference>
<dbReference type="CDD" id="cd03220">
    <property type="entry name" value="ABC_KpsT_Wzt"/>
    <property type="match status" value="1"/>
</dbReference>
<feature type="domain" description="ABC transporter" evidence="5">
    <location>
        <begin position="31"/>
        <end position="250"/>
    </location>
</feature>
<comment type="caution">
    <text evidence="6">The sequence shown here is derived from an EMBL/GenBank/DDBJ whole genome shotgun (WGS) entry which is preliminary data.</text>
</comment>
<keyword evidence="7" id="KW-1185">Reference proteome</keyword>